<keyword evidence="4" id="KW-1185">Reference proteome</keyword>
<feature type="chain" id="PRO_5046219460" description="Copper chaperone PCu(A)C" evidence="2">
    <location>
        <begin position="25"/>
        <end position="203"/>
    </location>
</feature>
<dbReference type="RefSeq" id="WP_188784693.1">
    <property type="nucleotide sequence ID" value="NZ_BMNI01000008.1"/>
</dbReference>
<feature type="signal peptide" evidence="2">
    <location>
        <begin position="1"/>
        <end position="24"/>
    </location>
</feature>
<dbReference type="Proteomes" id="UP000655410">
    <property type="component" value="Unassembled WGS sequence"/>
</dbReference>
<name>A0ABQ2NC52_9ACTN</name>
<feature type="region of interest" description="Disordered" evidence="1">
    <location>
        <begin position="165"/>
        <end position="203"/>
    </location>
</feature>
<evidence type="ECO:0000256" key="1">
    <source>
        <dbReference type="SAM" id="MobiDB-lite"/>
    </source>
</evidence>
<reference evidence="4" key="1">
    <citation type="journal article" date="2019" name="Int. J. Syst. Evol. Microbiol.">
        <title>The Global Catalogue of Microorganisms (GCM) 10K type strain sequencing project: providing services to taxonomists for standard genome sequencing and annotation.</title>
        <authorList>
            <consortium name="The Broad Institute Genomics Platform"/>
            <consortium name="The Broad Institute Genome Sequencing Center for Infectious Disease"/>
            <person name="Wu L."/>
            <person name="Ma J."/>
        </authorList>
    </citation>
    <scope>NUCLEOTIDE SEQUENCE [LARGE SCALE GENOMIC DNA]</scope>
    <source>
        <strain evidence="4">CGMCC 4.7371</strain>
    </source>
</reference>
<feature type="compositionally biased region" description="Basic and acidic residues" evidence="1">
    <location>
        <begin position="183"/>
        <end position="193"/>
    </location>
</feature>
<comment type="caution">
    <text evidence="3">The sequence shown here is derived from an EMBL/GenBank/DDBJ whole genome shotgun (WGS) entry which is preliminary data.</text>
</comment>
<evidence type="ECO:0000256" key="2">
    <source>
        <dbReference type="SAM" id="SignalP"/>
    </source>
</evidence>
<gene>
    <name evidence="3" type="ORF">GCM10011584_28540</name>
</gene>
<dbReference type="PROSITE" id="PS51257">
    <property type="entry name" value="PROKAR_LIPOPROTEIN"/>
    <property type="match status" value="1"/>
</dbReference>
<proteinExistence type="predicted"/>
<keyword evidence="2" id="KW-0732">Signal</keyword>
<evidence type="ECO:0000313" key="4">
    <source>
        <dbReference type="Proteomes" id="UP000655410"/>
    </source>
</evidence>
<dbReference type="EMBL" id="BMNI01000008">
    <property type="protein sequence ID" value="GGO92347.1"/>
    <property type="molecule type" value="Genomic_DNA"/>
</dbReference>
<evidence type="ECO:0000313" key="3">
    <source>
        <dbReference type="EMBL" id="GGO92347.1"/>
    </source>
</evidence>
<sequence>MLISNRTARLLGAGALLLAAPALASCTEQATDHIYTPAAGTNHRDAAVDVLDAVIVANDDQPGKGTLVFTVVNNKVDAVGSTKDVTDKLTGVSGDVTGMLKKPVAIAPGGHVTLATSTVDIPNGVGGIPVTGNFSLGDVVDVEFDFANAGAVTLGVPVVHNSEGGQWAGQNGAPDAAVPMHGETVEEMQKNSHESSSTEGDGN</sequence>
<organism evidence="3 4">
    <name type="scientific">Nocardioides phosphati</name>
    <dbReference type="NCBI Taxonomy" id="1867775"/>
    <lineage>
        <taxon>Bacteria</taxon>
        <taxon>Bacillati</taxon>
        <taxon>Actinomycetota</taxon>
        <taxon>Actinomycetes</taxon>
        <taxon>Propionibacteriales</taxon>
        <taxon>Nocardioidaceae</taxon>
        <taxon>Nocardioides</taxon>
    </lineage>
</organism>
<evidence type="ECO:0008006" key="5">
    <source>
        <dbReference type="Google" id="ProtNLM"/>
    </source>
</evidence>
<protein>
    <recommendedName>
        <fullName evidence="5">Copper chaperone PCu(A)C</fullName>
    </recommendedName>
</protein>
<accession>A0ABQ2NC52</accession>
<feature type="compositionally biased region" description="Polar residues" evidence="1">
    <location>
        <begin position="194"/>
        <end position="203"/>
    </location>
</feature>